<organism evidence="1 2">
    <name type="scientific">Dreissena polymorpha</name>
    <name type="common">Zebra mussel</name>
    <name type="synonym">Mytilus polymorpha</name>
    <dbReference type="NCBI Taxonomy" id="45954"/>
    <lineage>
        <taxon>Eukaryota</taxon>
        <taxon>Metazoa</taxon>
        <taxon>Spiralia</taxon>
        <taxon>Lophotrochozoa</taxon>
        <taxon>Mollusca</taxon>
        <taxon>Bivalvia</taxon>
        <taxon>Autobranchia</taxon>
        <taxon>Heteroconchia</taxon>
        <taxon>Euheterodonta</taxon>
        <taxon>Imparidentia</taxon>
        <taxon>Neoheterodontei</taxon>
        <taxon>Myida</taxon>
        <taxon>Dreissenoidea</taxon>
        <taxon>Dreissenidae</taxon>
        <taxon>Dreissena</taxon>
    </lineage>
</organism>
<reference evidence="1" key="1">
    <citation type="journal article" date="2019" name="bioRxiv">
        <title>The Genome of the Zebra Mussel, Dreissena polymorpha: A Resource for Invasive Species Research.</title>
        <authorList>
            <person name="McCartney M.A."/>
            <person name="Auch B."/>
            <person name="Kono T."/>
            <person name="Mallez S."/>
            <person name="Zhang Y."/>
            <person name="Obille A."/>
            <person name="Becker A."/>
            <person name="Abrahante J.E."/>
            <person name="Garbe J."/>
            <person name="Badalamenti J.P."/>
            <person name="Herman A."/>
            <person name="Mangelson H."/>
            <person name="Liachko I."/>
            <person name="Sullivan S."/>
            <person name="Sone E.D."/>
            <person name="Koren S."/>
            <person name="Silverstein K.A.T."/>
            <person name="Beckman K.B."/>
            <person name="Gohl D.M."/>
        </authorList>
    </citation>
    <scope>NUCLEOTIDE SEQUENCE</scope>
    <source>
        <strain evidence="1">Duluth1</strain>
        <tissue evidence="1">Whole animal</tissue>
    </source>
</reference>
<reference evidence="1" key="2">
    <citation type="submission" date="2020-11" db="EMBL/GenBank/DDBJ databases">
        <authorList>
            <person name="McCartney M.A."/>
            <person name="Auch B."/>
            <person name="Kono T."/>
            <person name="Mallez S."/>
            <person name="Becker A."/>
            <person name="Gohl D.M."/>
            <person name="Silverstein K.A.T."/>
            <person name="Koren S."/>
            <person name="Bechman K.B."/>
            <person name="Herman A."/>
            <person name="Abrahante J.E."/>
            <person name="Garbe J."/>
        </authorList>
    </citation>
    <scope>NUCLEOTIDE SEQUENCE</scope>
    <source>
        <strain evidence="1">Duluth1</strain>
        <tissue evidence="1">Whole animal</tissue>
    </source>
</reference>
<sequence length="56" mass="6601">MPATNDLPINCCYPAKEDISSAIKQLKKANLQDLTAYQQKRLRLMWRPVWSYYTHS</sequence>
<dbReference type="Proteomes" id="UP000828390">
    <property type="component" value="Unassembled WGS sequence"/>
</dbReference>
<evidence type="ECO:0000313" key="2">
    <source>
        <dbReference type="Proteomes" id="UP000828390"/>
    </source>
</evidence>
<protein>
    <submittedName>
        <fullName evidence="1">Uncharacterized protein</fullName>
    </submittedName>
</protein>
<accession>A0A9D4C349</accession>
<evidence type="ECO:0000313" key="1">
    <source>
        <dbReference type="EMBL" id="KAH3716272.1"/>
    </source>
</evidence>
<name>A0A9D4C349_DREPO</name>
<comment type="caution">
    <text evidence="1">The sequence shown here is derived from an EMBL/GenBank/DDBJ whole genome shotgun (WGS) entry which is preliminary data.</text>
</comment>
<dbReference type="AlphaFoldDB" id="A0A9D4C349"/>
<gene>
    <name evidence="1" type="ORF">DPMN_058991</name>
</gene>
<proteinExistence type="predicted"/>
<dbReference type="EMBL" id="JAIWYP010000013">
    <property type="protein sequence ID" value="KAH3716272.1"/>
    <property type="molecule type" value="Genomic_DNA"/>
</dbReference>
<keyword evidence="2" id="KW-1185">Reference proteome</keyword>